<reference evidence="2" key="1">
    <citation type="submission" date="2021-06" db="EMBL/GenBank/DDBJ databases">
        <title>Comparative genomics, transcriptomics and evolutionary studies reveal genomic signatures of adaptation to plant cell wall in hemibiotrophic fungi.</title>
        <authorList>
            <consortium name="DOE Joint Genome Institute"/>
            <person name="Baroncelli R."/>
            <person name="Diaz J.F."/>
            <person name="Benocci T."/>
            <person name="Peng M."/>
            <person name="Battaglia E."/>
            <person name="Haridas S."/>
            <person name="Andreopoulos W."/>
            <person name="Labutti K."/>
            <person name="Pangilinan J."/>
            <person name="Floch G.L."/>
            <person name="Makela M.R."/>
            <person name="Henrissat B."/>
            <person name="Grigoriev I.V."/>
            <person name="Crouch J.A."/>
            <person name="De Vries R.P."/>
            <person name="Sukno S.A."/>
            <person name="Thon M.R."/>
        </authorList>
    </citation>
    <scope>NUCLEOTIDE SEQUENCE</scope>
    <source>
        <strain evidence="2">CBS 193.32</strain>
    </source>
</reference>
<dbReference type="GeneID" id="85450444"/>
<evidence type="ECO:0000313" key="2">
    <source>
        <dbReference type="EMBL" id="KAK1673704.1"/>
    </source>
</evidence>
<sequence>MRQHPSIPSELPSLSFSTPPTVLSLLRPVLDEPSSTDLGHRPSARYHRRPPA</sequence>
<feature type="compositionally biased region" description="Basic residues" evidence="1">
    <location>
        <begin position="42"/>
        <end position="52"/>
    </location>
</feature>
<proteinExistence type="predicted"/>
<feature type="region of interest" description="Disordered" evidence="1">
    <location>
        <begin position="31"/>
        <end position="52"/>
    </location>
</feature>
<gene>
    <name evidence="2" type="ORF">BDP55DRAFT_197136</name>
</gene>
<name>A0AAJ0EVZ2_9PEZI</name>
<comment type="caution">
    <text evidence="2">The sequence shown here is derived from an EMBL/GenBank/DDBJ whole genome shotgun (WGS) entry which is preliminary data.</text>
</comment>
<accession>A0AAJ0EVZ2</accession>
<keyword evidence="3" id="KW-1185">Reference proteome</keyword>
<dbReference type="Proteomes" id="UP001224890">
    <property type="component" value="Unassembled WGS sequence"/>
</dbReference>
<dbReference type="RefSeq" id="XP_060427707.1">
    <property type="nucleotide sequence ID" value="XM_060565918.1"/>
</dbReference>
<feature type="region of interest" description="Disordered" evidence="1">
    <location>
        <begin position="1"/>
        <end position="20"/>
    </location>
</feature>
<dbReference type="EMBL" id="JAHMHR010000029">
    <property type="protein sequence ID" value="KAK1673704.1"/>
    <property type="molecule type" value="Genomic_DNA"/>
</dbReference>
<evidence type="ECO:0000313" key="3">
    <source>
        <dbReference type="Proteomes" id="UP001224890"/>
    </source>
</evidence>
<protein>
    <submittedName>
        <fullName evidence="2">Uncharacterized protein</fullName>
    </submittedName>
</protein>
<evidence type="ECO:0000256" key="1">
    <source>
        <dbReference type="SAM" id="MobiDB-lite"/>
    </source>
</evidence>
<dbReference type="AlphaFoldDB" id="A0AAJ0EVZ2"/>
<organism evidence="2 3">
    <name type="scientific">Colletotrichum godetiae</name>
    <dbReference type="NCBI Taxonomy" id="1209918"/>
    <lineage>
        <taxon>Eukaryota</taxon>
        <taxon>Fungi</taxon>
        <taxon>Dikarya</taxon>
        <taxon>Ascomycota</taxon>
        <taxon>Pezizomycotina</taxon>
        <taxon>Sordariomycetes</taxon>
        <taxon>Hypocreomycetidae</taxon>
        <taxon>Glomerellales</taxon>
        <taxon>Glomerellaceae</taxon>
        <taxon>Colletotrichum</taxon>
        <taxon>Colletotrichum acutatum species complex</taxon>
    </lineage>
</organism>